<dbReference type="EMBL" id="CP007030">
    <property type="protein sequence ID" value="AHF02408.1"/>
    <property type="molecule type" value="Genomic_DNA"/>
</dbReference>
<protein>
    <submittedName>
        <fullName evidence="15">Uncharacterized protein</fullName>
    </submittedName>
</protein>
<feature type="transmembrane region" description="Helical" evidence="12">
    <location>
        <begin position="145"/>
        <end position="166"/>
    </location>
</feature>
<accession>W0DYR0</accession>
<comment type="similarity">
    <text evidence="2">Belongs to the MotA family.</text>
</comment>
<reference evidence="15 16" key="1">
    <citation type="submission" date="2013-12" db="EMBL/GenBank/DDBJ databases">
        <authorList>
            <consortium name="DOE Joint Genome Institute"/>
            <person name="Kappler U."/>
            <person name="Huntemann M."/>
            <person name="Han J."/>
            <person name="Chen A."/>
            <person name="Kyrpides N."/>
            <person name="Mavromatis K."/>
            <person name="Markowitz V."/>
            <person name="Palaniappan K."/>
            <person name="Ivanova N."/>
            <person name="Schaumberg A."/>
            <person name="Pati A."/>
            <person name="Liolios K."/>
            <person name="Nordberg H.P."/>
            <person name="Cantor M.N."/>
            <person name="Hua S.X."/>
            <person name="Woyke T."/>
        </authorList>
    </citation>
    <scope>NUCLEOTIDE SEQUENCE [LARGE SCALE GENOMIC DNA]</scope>
    <source>
        <strain evidence="16">AL2</strain>
    </source>
</reference>
<feature type="transmembrane region" description="Helical" evidence="12">
    <location>
        <begin position="7"/>
        <end position="27"/>
    </location>
</feature>
<evidence type="ECO:0000256" key="4">
    <source>
        <dbReference type="ARBA" id="ARBA00022475"/>
    </source>
</evidence>
<keyword evidence="6 12" id="KW-0812">Transmembrane</keyword>
<keyword evidence="5" id="KW-0145">Chemotaxis</keyword>
<keyword evidence="3" id="KW-0813">Transport</keyword>
<evidence type="ECO:0000256" key="5">
    <source>
        <dbReference type="ARBA" id="ARBA00022500"/>
    </source>
</evidence>
<evidence type="ECO:0000256" key="2">
    <source>
        <dbReference type="ARBA" id="ARBA00008038"/>
    </source>
</evidence>
<evidence type="ECO:0000313" key="16">
    <source>
        <dbReference type="Proteomes" id="UP000005380"/>
    </source>
</evidence>
<name>W0DYR0_9GAMM</name>
<keyword evidence="4" id="KW-1003">Cell membrane</keyword>
<keyword evidence="8" id="KW-0375">Hydrogen ion transport</keyword>
<dbReference type="GO" id="GO:0071978">
    <property type="term" value="P:bacterial-type flagellum-dependent swarming motility"/>
    <property type="evidence" value="ECO:0007669"/>
    <property type="project" value="InterPro"/>
</dbReference>
<dbReference type="STRING" id="717772.THIAE_10400"/>
<dbReference type="PANTHER" id="PTHR30433:SF2">
    <property type="entry name" value="MOTILITY PROTEIN A"/>
    <property type="match status" value="1"/>
</dbReference>
<dbReference type="InterPro" id="IPR046786">
    <property type="entry name" value="MotA_N"/>
</dbReference>
<evidence type="ECO:0000259" key="14">
    <source>
        <dbReference type="Pfam" id="PF20560"/>
    </source>
</evidence>
<dbReference type="Proteomes" id="UP000005380">
    <property type="component" value="Chromosome"/>
</dbReference>
<evidence type="ECO:0000256" key="10">
    <source>
        <dbReference type="ARBA" id="ARBA00023065"/>
    </source>
</evidence>
<organism evidence="15 16">
    <name type="scientific">Thiomicrospira aerophila AL3</name>
    <dbReference type="NCBI Taxonomy" id="717772"/>
    <lineage>
        <taxon>Bacteria</taxon>
        <taxon>Pseudomonadati</taxon>
        <taxon>Pseudomonadota</taxon>
        <taxon>Gammaproteobacteria</taxon>
        <taxon>Thiotrichales</taxon>
        <taxon>Piscirickettsiaceae</taxon>
        <taxon>Thiomicrospira</taxon>
    </lineage>
</organism>
<keyword evidence="7" id="KW-0283">Flagellar rotation</keyword>
<evidence type="ECO:0000259" key="13">
    <source>
        <dbReference type="Pfam" id="PF01618"/>
    </source>
</evidence>
<evidence type="ECO:0000256" key="7">
    <source>
        <dbReference type="ARBA" id="ARBA00022779"/>
    </source>
</evidence>
<dbReference type="Pfam" id="PF20560">
    <property type="entry name" value="MotA_N"/>
    <property type="match status" value="1"/>
</dbReference>
<dbReference type="InterPro" id="IPR002898">
    <property type="entry name" value="MotA_ExbB_proton_chnl"/>
</dbReference>
<evidence type="ECO:0000256" key="6">
    <source>
        <dbReference type="ARBA" id="ARBA00022692"/>
    </source>
</evidence>
<keyword evidence="9 12" id="KW-1133">Transmembrane helix</keyword>
<dbReference type="PROSITE" id="PS01307">
    <property type="entry name" value="MOTA"/>
    <property type="match status" value="1"/>
</dbReference>
<comment type="subcellular location">
    <subcellularLocation>
        <location evidence="1">Cell membrane</location>
        <topology evidence="1">Multi-pass membrane protein</topology>
    </subcellularLocation>
</comment>
<dbReference type="GO" id="GO:1902600">
    <property type="term" value="P:proton transmembrane transport"/>
    <property type="evidence" value="ECO:0007669"/>
    <property type="project" value="UniProtKB-KW"/>
</dbReference>
<dbReference type="OrthoDB" id="9806929at2"/>
<keyword evidence="10" id="KW-0406">Ion transport</keyword>
<dbReference type="GO" id="GO:0006935">
    <property type="term" value="P:chemotaxis"/>
    <property type="evidence" value="ECO:0007669"/>
    <property type="project" value="UniProtKB-KW"/>
</dbReference>
<evidence type="ECO:0000313" key="15">
    <source>
        <dbReference type="EMBL" id="AHF02408.1"/>
    </source>
</evidence>
<evidence type="ECO:0000256" key="9">
    <source>
        <dbReference type="ARBA" id="ARBA00022989"/>
    </source>
</evidence>
<keyword evidence="11 12" id="KW-0472">Membrane</keyword>
<dbReference type="HOGENOM" id="CLU_079895_1_0_6"/>
<evidence type="ECO:0000256" key="8">
    <source>
        <dbReference type="ARBA" id="ARBA00022781"/>
    </source>
</evidence>
<dbReference type="InParanoid" id="W0DYR0"/>
<proteinExistence type="inferred from homology"/>
<dbReference type="KEGG" id="tao:THIAE_10400"/>
<evidence type="ECO:0000256" key="11">
    <source>
        <dbReference type="ARBA" id="ARBA00023136"/>
    </source>
</evidence>
<dbReference type="RefSeq" id="WP_006460070.1">
    <property type="nucleotide sequence ID" value="NZ_CP007030.1"/>
</dbReference>
<dbReference type="InterPro" id="IPR047055">
    <property type="entry name" value="MotA-like"/>
</dbReference>
<dbReference type="eggNOG" id="COG1291">
    <property type="taxonomic scope" value="Bacteria"/>
</dbReference>
<dbReference type="InterPro" id="IPR000540">
    <property type="entry name" value="Flag_MotA_CS"/>
</dbReference>
<evidence type="ECO:0000256" key="12">
    <source>
        <dbReference type="SAM" id="Phobius"/>
    </source>
</evidence>
<sequence length="254" mass="27357">MLMFGGITLSFIFIVLAMILGGGVGAFIDPQSFLIVIGGTIGATIAKFPPKDLIKGFKTAMLASKGRKDETNLSQLVDTTEELLKKTRREGLISIEGQTTGNDFFDKGLAFMLAAPDARSVERYLSDEIQNLINQAQRGKSVMDALADAAPAFGMIGTVIGLILMMGSLDDPEMIGPALAIALLTTLYGAILANAAFIPMAEKIAAWQSVTVHEQELIALCLLAIKNSQSPMIMRETVKPYLTHDFYKLPEVAE</sequence>
<keyword evidence="16" id="KW-1185">Reference proteome</keyword>
<dbReference type="AlphaFoldDB" id="W0DYR0"/>
<dbReference type="Pfam" id="PF01618">
    <property type="entry name" value="MotA_ExbB"/>
    <property type="match status" value="1"/>
</dbReference>
<feature type="domain" description="MotA/TolQ/ExbB proton channel" evidence="13">
    <location>
        <begin position="102"/>
        <end position="214"/>
    </location>
</feature>
<feature type="transmembrane region" description="Helical" evidence="12">
    <location>
        <begin position="178"/>
        <end position="198"/>
    </location>
</feature>
<gene>
    <name evidence="15" type="ORF">THIAE_10400</name>
</gene>
<evidence type="ECO:0000256" key="3">
    <source>
        <dbReference type="ARBA" id="ARBA00022448"/>
    </source>
</evidence>
<dbReference type="GO" id="GO:0005886">
    <property type="term" value="C:plasma membrane"/>
    <property type="evidence" value="ECO:0007669"/>
    <property type="project" value="UniProtKB-SubCell"/>
</dbReference>
<evidence type="ECO:0000256" key="1">
    <source>
        <dbReference type="ARBA" id="ARBA00004651"/>
    </source>
</evidence>
<dbReference type="PANTHER" id="PTHR30433">
    <property type="entry name" value="CHEMOTAXIS PROTEIN MOTA"/>
    <property type="match status" value="1"/>
</dbReference>
<feature type="domain" description="Motility protein A N-terminal" evidence="14">
    <location>
        <begin position="9"/>
        <end position="91"/>
    </location>
</feature>